<proteinExistence type="predicted"/>
<accession>A0A382UEC6</accession>
<gene>
    <name evidence="3" type="ORF">METZ01_LOCUS385231</name>
</gene>
<sequence length="125" mass="14472">MINFFNISILLLFTLIIFCYSFIAINNSFNEFDSEDPQEIVIDEVIGQMLTLLAIPIYETLYPLPKIYYCIGAFLLFRLFDIWKPYPISYVDNNIKGSLGIMFDDILASVYSIITLTIIFFFFGG</sequence>
<organism evidence="3">
    <name type="scientific">marine metagenome</name>
    <dbReference type="NCBI Taxonomy" id="408172"/>
    <lineage>
        <taxon>unclassified sequences</taxon>
        <taxon>metagenomes</taxon>
        <taxon>ecological metagenomes</taxon>
    </lineage>
</organism>
<name>A0A382UEC6_9ZZZZ</name>
<dbReference type="SUPFAM" id="SSF101307">
    <property type="entry name" value="YutG-like"/>
    <property type="match status" value="1"/>
</dbReference>
<dbReference type="PANTHER" id="PTHR36305">
    <property type="entry name" value="PHOSPHATIDYLGLYCEROPHOSPHATASE A"/>
    <property type="match status" value="1"/>
</dbReference>
<evidence type="ECO:0000256" key="1">
    <source>
        <dbReference type="SAM" id="Phobius"/>
    </source>
</evidence>
<feature type="domain" description="YutG/PgpA" evidence="2">
    <location>
        <begin position="7"/>
        <end position="119"/>
    </location>
</feature>
<dbReference type="GO" id="GO:0008962">
    <property type="term" value="F:phosphatidylglycerophosphatase activity"/>
    <property type="evidence" value="ECO:0007669"/>
    <property type="project" value="InterPro"/>
</dbReference>
<keyword evidence="1" id="KW-0472">Membrane</keyword>
<dbReference type="InterPro" id="IPR007686">
    <property type="entry name" value="YutG/PgpA"/>
</dbReference>
<evidence type="ECO:0000259" key="2">
    <source>
        <dbReference type="Pfam" id="PF04608"/>
    </source>
</evidence>
<evidence type="ECO:0000313" key="3">
    <source>
        <dbReference type="EMBL" id="SVD32377.1"/>
    </source>
</evidence>
<dbReference type="GO" id="GO:0006629">
    <property type="term" value="P:lipid metabolic process"/>
    <property type="evidence" value="ECO:0007669"/>
    <property type="project" value="InterPro"/>
</dbReference>
<reference evidence="3" key="1">
    <citation type="submission" date="2018-05" db="EMBL/GenBank/DDBJ databases">
        <authorList>
            <person name="Lanie J.A."/>
            <person name="Ng W.-L."/>
            <person name="Kazmierczak K.M."/>
            <person name="Andrzejewski T.M."/>
            <person name="Davidsen T.M."/>
            <person name="Wayne K.J."/>
            <person name="Tettelin H."/>
            <person name="Glass J.I."/>
            <person name="Rusch D."/>
            <person name="Podicherti R."/>
            <person name="Tsui H.-C.T."/>
            <person name="Winkler M.E."/>
        </authorList>
    </citation>
    <scope>NUCLEOTIDE SEQUENCE</scope>
</reference>
<feature type="transmembrane region" description="Helical" evidence="1">
    <location>
        <begin position="106"/>
        <end position="124"/>
    </location>
</feature>
<protein>
    <recommendedName>
        <fullName evidence="2">YutG/PgpA domain-containing protein</fullName>
    </recommendedName>
</protein>
<dbReference type="Pfam" id="PF04608">
    <property type="entry name" value="PgpA"/>
    <property type="match status" value="1"/>
</dbReference>
<dbReference type="AlphaFoldDB" id="A0A382UEC6"/>
<dbReference type="InterPro" id="IPR036681">
    <property type="entry name" value="PgpA-like_sf"/>
</dbReference>
<dbReference type="InterPro" id="IPR026037">
    <property type="entry name" value="PgpA"/>
</dbReference>
<dbReference type="CDD" id="cd06971">
    <property type="entry name" value="PgpA"/>
    <property type="match status" value="1"/>
</dbReference>
<dbReference type="PIRSF" id="PIRSF006162">
    <property type="entry name" value="PgpA"/>
    <property type="match status" value="1"/>
</dbReference>
<dbReference type="EMBL" id="UINC01143443">
    <property type="protein sequence ID" value="SVD32377.1"/>
    <property type="molecule type" value="Genomic_DNA"/>
</dbReference>
<feature type="transmembrane region" description="Helical" evidence="1">
    <location>
        <begin position="7"/>
        <end position="25"/>
    </location>
</feature>
<keyword evidence="1" id="KW-1133">Transmembrane helix</keyword>
<dbReference type="PANTHER" id="PTHR36305:SF1">
    <property type="entry name" value="PHOSPHATIDYLGLYCEROPHOSPHATASE A"/>
    <property type="match status" value="1"/>
</dbReference>
<keyword evidence="1" id="KW-0812">Transmembrane</keyword>